<evidence type="ECO:0000313" key="8">
    <source>
        <dbReference type="Proteomes" id="UP000195667"/>
    </source>
</evidence>
<comment type="similarity">
    <text evidence="2 6">Belongs to the 4-toluene sulfonate uptake permease (TSUP) (TC 2.A.102) family.</text>
</comment>
<evidence type="ECO:0000256" key="6">
    <source>
        <dbReference type="RuleBase" id="RU363041"/>
    </source>
</evidence>
<feature type="transmembrane region" description="Helical" evidence="6">
    <location>
        <begin position="224"/>
        <end position="247"/>
    </location>
</feature>
<feature type="transmembrane region" description="Helical" evidence="6">
    <location>
        <begin position="170"/>
        <end position="188"/>
    </location>
</feature>
<dbReference type="AlphaFoldDB" id="A0A1R4HGW4"/>
<keyword evidence="6" id="KW-1003">Cell membrane</keyword>
<dbReference type="OrthoDB" id="9783137at2"/>
<name>A0A1R4HGW4_9GAMM</name>
<dbReference type="EMBL" id="FUKI01000148">
    <property type="protein sequence ID" value="SJM95472.1"/>
    <property type="molecule type" value="Genomic_DNA"/>
</dbReference>
<dbReference type="RefSeq" id="WP_087144804.1">
    <property type="nucleotide sequence ID" value="NZ_FUKI01000148.1"/>
</dbReference>
<feature type="transmembrane region" description="Helical" evidence="6">
    <location>
        <begin position="194"/>
        <end position="212"/>
    </location>
</feature>
<feature type="transmembrane region" description="Helical" evidence="6">
    <location>
        <begin position="88"/>
        <end position="114"/>
    </location>
</feature>
<sequence length="265" mass="29560">MLLDFTLYQTLVVACLFVWTGFVRTGLGFGGAALGLPLLLFVQNDPRLWLPIISVHLLFFSGLTLRTRLHNVDWHYLRQTSVYIIPPAVVGVFGLINLPILWLNGFIYSITLFYGFMWLFNRSIESHHTWVDKLLLIIGGYVAGTSLTGAPLMVAVYMRHVSKEKLRDTLFFLWFILVSIKMTTFIALSVTLHFYAALSLIPVAAIGHLLGLKAHAAIMRNDLVFKRCLGGGLVVVSALGLANLGLLKQLNTGFDVMKGLLLHFV</sequence>
<evidence type="ECO:0000256" key="4">
    <source>
        <dbReference type="ARBA" id="ARBA00022989"/>
    </source>
</evidence>
<comment type="subcellular location">
    <subcellularLocation>
        <location evidence="6">Cell membrane</location>
        <topology evidence="6">Multi-pass membrane protein</topology>
    </subcellularLocation>
    <subcellularLocation>
        <location evidence="1">Membrane</location>
        <topology evidence="1">Multi-pass membrane protein</topology>
    </subcellularLocation>
</comment>
<accession>A0A1R4HGW4</accession>
<proteinExistence type="inferred from homology"/>
<evidence type="ECO:0000256" key="1">
    <source>
        <dbReference type="ARBA" id="ARBA00004141"/>
    </source>
</evidence>
<dbReference type="GO" id="GO:0005886">
    <property type="term" value="C:plasma membrane"/>
    <property type="evidence" value="ECO:0007669"/>
    <property type="project" value="UniProtKB-SubCell"/>
</dbReference>
<keyword evidence="4 6" id="KW-1133">Transmembrane helix</keyword>
<protein>
    <recommendedName>
        <fullName evidence="6">Probable membrane transporter protein</fullName>
    </recommendedName>
</protein>
<organism evidence="7 8">
    <name type="scientific">Crenothrix polyspora</name>
    <dbReference type="NCBI Taxonomy" id="360316"/>
    <lineage>
        <taxon>Bacteria</taxon>
        <taxon>Pseudomonadati</taxon>
        <taxon>Pseudomonadota</taxon>
        <taxon>Gammaproteobacteria</taxon>
        <taxon>Methylococcales</taxon>
        <taxon>Crenotrichaceae</taxon>
        <taxon>Crenothrix</taxon>
    </lineage>
</organism>
<dbReference type="Pfam" id="PF01925">
    <property type="entry name" value="TauE"/>
    <property type="match status" value="1"/>
</dbReference>
<evidence type="ECO:0000313" key="7">
    <source>
        <dbReference type="EMBL" id="SJM95472.1"/>
    </source>
</evidence>
<feature type="transmembrane region" description="Helical" evidence="6">
    <location>
        <begin position="134"/>
        <end position="158"/>
    </location>
</feature>
<evidence type="ECO:0000256" key="5">
    <source>
        <dbReference type="ARBA" id="ARBA00023136"/>
    </source>
</evidence>
<keyword evidence="5 6" id="KW-0472">Membrane</keyword>
<reference evidence="8" key="1">
    <citation type="submission" date="2017-02" db="EMBL/GenBank/DDBJ databases">
        <authorList>
            <person name="Daims H."/>
        </authorList>
    </citation>
    <scope>NUCLEOTIDE SEQUENCE [LARGE SCALE GENOMIC DNA]</scope>
</reference>
<dbReference type="InterPro" id="IPR002781">
    <property type="entry name" value="TM_pro_TauE-like"/>
</dbReference>
<dbReference type="Proteomes" id="UP000195667">
    <property type="component" value="Unassembled WGS sequence"/>
</dbReference>
<gene>
    <name evidence="7" type="ORF">CRENPOLYSF1_70024</name>
</gene>
<evidence type="ECO:0000256" key="3">
    <source>
        <dbReference type="ARBA" id="ARBA00022692"/>
    </source>
</evidence>
<feature type="transmembrane region" description="Helical" evidence="6">
    <location>
        <begin position="12"/>
        <end position="42"/>
    </location>
</feature>
<feature type="transmembrane region" description="Helical" evidence="6">
    <location>
        <begin position="48"/>
        <end position="67"/>
    </location>
</feature>
<keyword evidence="8" id="KW-1185">Reference proteome</keyword>
<keyword evidence="3 6" id="KW-0812">Transmembrane</keyword>
<evidence type="ECO:0000256" key="2">
    <source>
        <dbReference type="ARBA" id="ARBA00009142"/>
    </source>
</evidence>